<organism evidence="1">
    <name type="scientific">Aphanomyces invadans</name>
    <dbReference type="NCBI Taxonomy" id="157072"/>
    <lineage>
        <taxon>Eukaryota</taxon>
        <taxon>Sar</taxon>
        <taxon>Stramenopiles</taxon>
        <taxon>Oomycota</taxon>
        <taxon>Saprolegniomycetes</taxon>
        <taxon>Saprolegniales</taxon>
        <taxon>Verrucalvaceae</taxon>
        <taxon>Aphanomyces</taxon>
    </lineage>
</organism>
<accession>A0A024THB1</accession>
<dbReference type="RefSeq" id="XP_008878059.1">
    <property type="nucleotide sequence ID" value="XM_008879837.1"/>
</dbReference>
<dbReference type="AlphaFoldDB" id="A0A024THB1"/>
<reference evidence="1" key="1">
    <citation type="submission" date="2013-12" db="EMBL/GenBank/DDBJ databases">
        <title>The Genome Sequence of Aphanomyces invadans NJM9701.</title>
        <authorList>
            <consortium name="The Broad Institute Genomics Platform"/>
            <person name="Russ C."/>
            <person name="Tyler B."/>
            <person name="van West P."/>
            <person name="Dieguez-Uribeondo J."/>
            <person name="Young S.K."/>
            <person name="Zeng Q."/>
            <person name="Gargeya S."/>
            <person name="Fitzgerald M."/>
            <person name="Abouelleil A."/>
            <person name="Alvarado L."/>
            <person name="Chapman S.B."/>
            <person name="Gainer-Dewar J."/>
            <person name="Goldberg J."/>
            <person name="Griggs A."/>
            <person name="Gujja S."/>
            <person name="Hansen M."/>
            <person name="Howarth C."/>
            <person name="Imamovic A."/>
            <person name="Ireland A."/>
            <person name="Larimer J."/>
            <person name="McCowan C."/>
            <person name="Murphy C."/>
            <person name="Pearson M."/>
            <person name="Poon T.W."/>
            <person name="Priest M."/>
            <person name="Roberts A."/>
            <person name="Saif S."/>
            <person name="Shea T."/>
            <person name="Sykes S."/>
            <person name="Wortman J."/>
            <person name="Nusbaum C."/>
            <person name="Birren B."/>
        </authorList>
    </citation>
    <scope>NUCLEOTIDE SEQUENCE [LARGE SCALE GENOMIC DNA]</scope>
    <source>
        <strain evidence="1">NJM9701</strain>
    </source>
</reference>
<name>A0A024THB1_9STRA</name>
<dbReference type="GeneID" id="20089718"/>
<evidence type="ECO:0000313" key="1">
    <source>
        <dbReference type="EMBL" id="ETV93423.1"/>
    </source>
</evidence>
<gene>
    <name evidence="1" type="ORF">H310_12668</name>
</gene>
<sequence>MAPTDAPLDVAATYNSQLRQANIMSMRRYYAKNRDKELLRFKAYYQKNKDKIRAYKKRAREQSKRAIPRQPTVVAAETAPQPTTVMDIRFLCQEPTHKAPPSAAPSKMNLAFLLN</sequence>
<protein>
    <submittedName>
        <fullName evidence="1">Uncharacterized protein</fullName>
    </submittedName>
</protein>
<dbReference type="OrthoDB" id="73142at2759"/>
<dbReference type="EMBL" id="KI913992">
    <property type="protein sequence ID" value="ETV93423.1"/>
    <property type="molecule type" value="Genomic_DNA"/>
</dbReference>
<proteinExistence type="predicted"/>
<dbReference type="VEuPathDB" id="FungiDB:H310_12668"/>